<dbReference type="OMA" id="QDLSCFC"/>
<protein>
    <submittedName>
        <fullName evidence="2">Uncharacterized protein</fullName>
    </submittedName>
</protein>
<dbReference type="AlphaFoldDB" id="A0A8D0DPQ8"/>
<dbReference type="PANTHER" id="PTHR21640:SF1">
    <property type="entry name" value="NESPRIN-4"/>
    <property type="match status" value="1"/>
</dbReference>
<evidence type="ECO:0000313" key="2">
    <source>
        <dbReference type="Ensembl" id="ENSSMRP00000019706.1"/>
    </source>
</evidence>
<reference evidence="2" key="1">
    <citation type="submission" date="2025-08" db="UniProtKB">
        <authorList>
            <consortium name="Ensembl"/>
        </authorList>
    </citation>
    <scope>IDENTIFICATION</scope>
</reference>
<name>A0A8D0DPQ8_SALMN</name>
<sequence>MLGVDTTPLLLPGCRQTPGKERCILYPGGSERKPLHETFEMQSLRLSWGFPLDCWDNQRCSGPASRGGKVVPATSSFDLCTASLEKRIREEQAWRLQKTFQDLLFRFEDWLWAAERVAASANSAQVSYANSKKELQRFEVLRKQVSDKLLPLESLNRQFGQLAQSRCHGLQLGPTIREVNQRWEELQRRTAAIYKRLKHFVDQREDFELERETIQVWLMDLDLRLTEVEHFSGGTSLEKMTQLQAFQQDVQANADRVDHLLVRGEGLIQRSQPEDAEVLEEELQDLSCFCQEIFRRVFRFRRRLISMRLVFEDEWFSDRESDPDSDCFTEASLELDDEYNTGPIGQSTPKKALLQRQRPRSRVKGTADLEWDPSVDIGGSTSHDDEEDSSYYSAITGVALGEEPHERRTSSSRISRSLPLRCPSQEDFLVSLGEGLGLGGRQGQESGESGFPSFACTAF</sequence>
<dbReference type="GO" id="GO:0034993">
    <property type="term" value="C:meiotic nuclear membrane microtubule tethering complex"/>
    <property type="evidence" value="ECO:0007669"/>
    <property type="project" value="InterPro"/>
</dbReference>
<evidence type="ECO:0000256" key="1">
    <source>
        <dbReference type="SAM" id="MobiDB-lite"/>
    </source>
</evidence>
<dbReference type="Ensembl" id="ENSSMRT00000023120.1">
    <property type="protein sequence ID" value="ENSSMRP00000019706.1"/>
    <property type="gene ID" value="ENSSMRG00000015373.1"/>
</dbReference>
<dbReference type="Proteomes" id="UP000694421">
    <property type="component" value="Unplaced"/>
</dbReference>
<dbReference type="InterPro" id="IPR018159">
    <property type="entry name" value="Spectrin/alpha-actinin"/>
</dbReference>
<dbReference type="SMART" id="SM00150">
    <property type="entry name" value="SPEC"/>
    <property type="match status" value="2"/>
</dbReference>
<dbReference type="PANTHER" id="PTHR21640">
    <property type="match status" value="1"/>
</dbReference>
<accession>A0A8D0DPQ8</accession>
<dbReference type="CDD" id="cd00176">
    <property type="entry name" value="SPEC"/>
    <property type="match status" value="1"/>
</dbReference>
<dbReference type="GeneTree" id="ENSGT00940000154656"/>
<dbReference type="SUPFAM" id="SSF46966">
    <property type="entry name" value="Spectrin repeat"/>
    <property type="match status" value="2"/>
</dbReference>
<feature type="region of interest" description="Disordered" evidence="1">
    <location>
        <begin position="338"/>
        <end position="389"/>
    </location>
</feature>
<dbReference type="Gene3D" id="1.20.58.60">
    <property type="match status" value="1"/>
</dbReference>
<reference evidence="2" key="2">
    <citation type="submission" date="2025-09" db="UniProtKB">
        <authorList>
            <consortium name="Ensembl"/>
        </authorList>
    </citation>
    <scope>IDENTIFICATION</scope>
</reference>
<organism evidence="2 3">
    <name type="scientific">Salvator merianae</name>
    <name type="common">Argentine black and white tegu</name>
    <name type="synonym">Tupinambis merianae</name>
    <dbReference type="NCBI Taxonomy" id="96440"/>
    <lineage>
        <taxon>Eukaryota</taxon>
        <taxon>Metazoa</taxon>
        <taxon>Chordata</taxon>
        <taxon>Craniata</taxon>
        <taxon>Vertebrata</taxon>
        <taxon>Euteleostomi</taxon>
        <taxon>Lepidosauria</taxon>
        <taxon>Squamata</taxon>
        <taxon>Bifurcata</taxon>
        <taxon>Unidentata</taxon>
        <taxon>Episquamata</taxon>
        <taxon>Laterata</taxon>
        <taxon>Teiioidea</taxon>
        <taxon>Teiidae</taxon>
        <taxon>Salvator</taxon>
    </lineage>
</organism>
<keyword evidence="3" id="KW-1185">Reference proteome</keyword>
<dbReference type="InterPro" id="IPR030268">
    <property type="entry name" value="SYNE4"/>
</dbReference>
<proteinExistence type="predicted"/>
<evidence type="ECO:0000313" key="3">
    <source>
        <dbReference type="Proteomes" id="UP000694421"/>
    </source>
</evidence>